<evidence type="ECO:0000313" key="5">
    <source>
        <dbReference type="EMBL" id="ADY60526.1"/>
    </source>
</evidence>
<dbReference type="Pfam" id="PF02275">
    <property type="entry name" value="CBAH"/>
    <property type="match status" value="1"/>
</dbReference>
<dbReference type="SUPFAM" id="SSF56235">
    <property type="entry name" value="N-terminal nucleophile aminohydrolases (Ntn hydrolases)"/>
    <property type="match status" value="1"/>
</dbReference>
<protein>
    <submittedName>
        <fullName evidence="5">Choloylglycine hydrolase</fullName>
    </submittedName>
</protein>
<dbReference type="InterPro" id="IPR029132">
    <property type="entry name" value="CBAH/NAAA_C"/>
</dbReference>
<proteinExistence type="inferred from homology"/>
<dbReference type="PANTHER" id="PTHR35527">
    <property type="entry name" value="CHOLOYLGLYCINE HYDROLASE"/>
    <property type="match status" value="1"/>
</dbReference>
<dbReference type="RefSeq" id="WP_013629248.1">
    <property type="nucleotide sequence ID" value="NC_015174.1"/>
</dbReference>
<name>F0SGC7_RUBBR</name>
<organism evidence="5 6">
    <name type="scientific">Rubinisphaera brasiliensis (strain ATCC 49424 / DSM 5305 / JCM 21570 / IAM 15109 / NBRC 103401 / IFAM 1448)</name>
    <name type="common">Planctomyces brasiliensis</name>
    <dbReference type="NCBI Taxonomy" id="756272"/>
    <lineage>
        <taxon>Bacteria</taxon>
        <taxon>Pseudomonadati</taxon>
        <taxon>Planctomycetota</taxon>
        <taxon>Planctomycetia</taxon>
        <taxon>Planctomycetales</taxon>
        <taxon>Planctomycetaceae</taxon>
        <taxon>Rubinisphaera</taxon>
    </lineage>
</organism>
<evidence type="ECO:0000259" key="4">
    <source>
        <dbReference type="Pfam" id="PF02275"/>
    </source>
</evidence>
<dbReference type="Gene3D" id="3.60.60.10">
    <property type="entry name" value="Penicillin V Acylase, Chain A"/>
    <property type="match status" value="1"/>
</dbReference>
<dbReference type="AlphaFoldDB" id="F0SGC7"/>
<dbReference type="CDD" id="cd01902">
    <property type="entry name" value="Ntn_CGH"/>
    <property type="match status" value="1"/>
</dbReference>
<evidence type="ECO:0000256" key="2">
    <source>
        <dbReference type="ARBA" id="ARBA00022801"/>
    </source>
</evidence>
<dbReference type="GO" id="GO:0016787">
    <property type="term" value="F:hydrolase activity"/>
    <property type="evidence" value="ECO:0007669"/>
    <property type="project" value="UniProtKB-KW"/>
</dbReference>
<dbReference type="InterPro" id="IPR029055">
    <property type="entry name" value="Ntn_hydrolases_N"/>
</dbReference>
<feature type="chain" id="PRO_5003258494" evidence="3">
    <location>
        <begin position="25"/>
        <end position="353"/>
    </location>
</feature>
<dbReference type="OrthoDB" id="9794717at2"/>
<feature type="domain" description="Choloylglycine hydrolase/NAAA C-terminal" evidence="4">
    <location>
        <begin position="29"/>
        <end position="317"/>
    </location>
</feature>
<comment type="similarity">
    <text evidence="1">Belongs to the peptidase C59 family.</text>
</comment>
<evidence type="ECO:0000256" key="3">
    <source>
        <dbReference type="SAM" id="SignalP"/>
    </source>
</evidence>
<dbReference type="eggNOG" id="COG3049">
    <property type="taxonomic scope" value="Bacteria"/>
</dbReference>
<sequence length="353" mass="39054">MTFRSKRFVSFLCFACLVSVSAGAVLEACSRVLYKSNDGKFVVVGRNMDWAEDLESNMWIMPRGVKRDGLAAQNPLEWTAKYGSVIVSGYDLAATDGMNEAGLDANLLWLAESEYGKRDPKRPGLCISLWLQFCLDSFATVQEAVDFFNAHDIQLLPASVGIEEKRLVTVHISLADKSGDSAVIECTDGHLKVYHGNQTRVMTNSPTFDKQLEGLRAYEGFGGSQELPGTTKAADRFVRAAYYLQRLPAPVDERNAVAGVLGVMRNVAQPFGPQTPGEPNTSATLWRTVADLTNEVYYYESTFRPNIVWVKLKELDFTRSQKLDLVHGGDLVGDVSKDFQDAKAFVPQSPDKE</sequence>
<reference evidence="6" key="1">
    <citation type="submission" date="2011-02" db="EMBL/GenBank/DDBJ databases">
        <title>The complete genome of Planctomyces brasiliensis DSM 5305.</title>
        <authorList>
            <person name="Lucas S."/>
            <person name="Copeland A."/>
            <person name="Lapidus A."/>
            <person name="Bruce D."/>
            <person name="Goodwin L."/>
            <person name="Pitluck S."/>
            <person name="Kyrpides N."/>
            <person name="Mavromatis K."/>
            <person name="Pagani I."/>
            <person name="Ivanova N."/>
            <person name="Ovchinnikova G."/>
            <person name="Lu M."/>
            <person name="Detter J.C."/>
            <person name="Han C."/>
            <person name="Land M."/>
            <person name="Hauser L."/>
            <person name="Markowitz V."/>
            <person name="Cheng J.-F."/>
            <person name="Hugenholtz P."/>
            <person name="Woyke T."/>
            <person name="Wu D."/>
            <person name="Tindall B."/>
            <person name="Pomrenke H.G."/>
            <person name="Brambilla E."/>
            <person name="Klenk H.-P."/>
            <person name="Eisen J.A."/>
        </authorList>
    </citation>
    <scope>NUCLEOTIDE SEQUENCE [LARGE SCALE GENOMIC DNA]</scope>
    <source>
        <strain evidence="6">ATCC 49424 / DSM 5305 / JCM 21570 / NBRC 103401 / IFAM 1448</strain>
    </source>
</reference>
<keyword evidence="3" id="KW-0732">Signal</keyword>
<dbReference type="EMBL" id="CP002546">
    <property type="protein sequence ID" value="ADY60526.1"/>
    <property type="molecule type" value="Genomic_DNA"/>
</dbReference>
<dbReference type="PANTHER" id="PTHR35527:SF2">
    <property type="entry name" value="HYDROLASE"/>
    <property type="match status" value="1"/>
</dbReference>
<dbReference type="STRING" id="756272.Plabr_2927"/>
<accession>F0SGC7</accession>
<keyword evidence="2 5" id="KW-0378">Hydrolase</keyword>
<evidence type="ECO:0000256" key="1">
    <source>
        <dbReference type="ARBA" id="ARBA00006625"/>
    </source>
</evidence>
<dbReference type="Proteomes" id="UP000006860">
    <property type="component" value="Chromosome"/>
</dbReference>
<evidence type="ECO:0000313" key="6">
    <source>
        <dbReference type="Proteomes" id="UP000006860"/>
    </source>
</evidence>
<gene>
    <name evidence="5" type="ordered locus">Plabr_2927</name>
</gene>
<dbReference type="KEGG" id="pbs:Plabr_2927"/>
<dbReference type="HOGENOM" id="CLU_045206_0_1_0"/>
<keyword evidence="6" id="KW-1185">Reference proteome</keyword>
<dbReference type="InterPro" id="IPR052193">
    <property type="entry name" value="Peptidase_C59"/>
</dbReference>
<feature type="signal peptide" evidence="3">
    <location>
        <begin position="1"/>
        <end position="24"/>
    </location>
</feature>